<dbReference type="AlphaFoldDB" id="A0A2A4AI14"/>
<proteinExistence type="predicted"/>
<gene>
    <name evidence="2" type="ORF">COM45_12445</name>
</gene>
<protein>
    <recommendedName>
        <fullName evidence="1">HTH-like domain-containing protein</fullName>
    </recommendedName>
</protein>
<comment type="caution">
    <text evidence="2">The sequence shown here is derived from an EMBL/GenBank/DDBJ whole genome shotgun (WGS) entry which is preliminary data.</text>
</comment>
<dbReference type="Proteomes" id="UP000218690">
    <property type="component" value="Unassembled WGS sequence"/>
</dbReference>
<dbReference type="PANTHER" id="PTHR46889:SF4">
    <property type="entry name" value="TRANSPOSASE INSO FOR INSERTION SEQUENCE ELEMENT IS911B-RELATED"/>
    <property type="match status" value="1"/>
</dbReference>
<dbReference type="InterPro" id="IPR025948">
    <property type="entry name" value="HTH-like_dom"/>
</dbReference>
<evidence type="ECO:0000313" key="2">
    <source>
        <dbReference type="EMBL" id="PCC81718.1"/>
    </source>
</evidence>
<accession>A0A2A4AI14</accession>
<dbReference type="EMBL" id="NWBP01000039">
    <property type="protein sequence ID" value="PCC81718.1"/>
    <property type="molecule type" value="Genomic_DNA"/>
</dbReference>
<dbReference type="Pfam" id="PF13276">
    <property type="entry name" value="HTH_21"/>
    <property type="match status" value="1"/>
</dbReference>
<evidence type="ECO:0000313" key="3">
    <source>
        <dbReference type="Proteomes" id="UP000218690"/>
    </source>
</evidence>
<name>A0A2A4AI14_9CORY</name>
<feature type="domain" description="HTH-like" evidence="1">
    <location>
        <begin position="51"/>
        <end position="105"/>
    </location>
</feature>
<dbReference type="PANTHER" id="PTHR46889">
    <property type="entry name" value="TRANSPOSASE INSF FOR INSERTION SEQUENCE IS3B-RELATED"/>
    <property type="match status" value="1"/>
</dbReference>
<dbReference type="InterPro" id="IPR050900">
    <property type="entry name" value="Transposase_IS3/IS150/IS904"/>
</dbReference>
<evidence type="ECO:0000259" key="1">
    <source>
        <dbReference type="Pfam" id="PF13276"/>
    </source>
</evidence>
<organism evidence="2 3">
    <name type="scientific">Corynebacterium accolens</name>
    <dbReference type="NCBI Taxonomy" id="38284"/>
    <lineage>
        <taxon>Bacteria</taxon>
        <taxon>Bacillati</taxon>
        <taxon>Actinomycetota</taxon>
        <taxon>Actinomycetes</taxon>
        <taxon>Mycobacteriales</taxon>
        <taxon>Corynebacteriaceae</taxon>
        <taxon>Corynebacterium</taxon>
    </lineage>
</organism>
<reference evidence="2 3" key="1">
    <citation type="submission" date="2017-09" db="EMBL/GenBank/DDBJ databases">
        <title>Draft Genome Sequence of Corynebacterium accolens AH4003.</title>
        <authorList>
            <person name="Chen Y."/>
            <person name="Oosthuysen W.F."/>
            <person name="Kelley S."/>
            <person name="Horswill A."/>
        </authorList>
    </citation>
    <scope>NUCLEOTIDE SEQUENCE [LARGE SCALE GENOMIC DNA]</scope>
    <source>
        <strain evidence="2 3">AH4003</strain>
    </source>
</reference>
<sequence>MIRFQFVDDHRTEYSVKRMCDVLKLNRSSFYKWVSTRKKRRLKMYSDAVIGARIKTIFDDEHGLYGAKRIAASLKEDTTYTPINHKKVARIMKSMGLKGFSKRRRCITTRRKP</sequence>